<reference evidence="3 4" key="1">
    <citation type="submission" date="2020-10" db="EMBL/GenBank/DDBJ databases">
        <authorList>
            <person name="Sedaghatjoo S."/>
        </authorList>
    </citation>
    <scope>NUCLEOTIDE SEQUENCE [LARGE SCALE GENOMIC DNA]</scope>
    <source>
        <strain evidence="3 4">LLFL</strain>
    </source>
</reference>
<protein>
    <recommendedName>
        <fullName evidence="2">Myb/SANT-like domain-containing protein</fullName>
    </recommendedName>
</protein>
<sequence length="290" mass="30560">MVRRSASPPDSPSAVEIDVAAEAANDAALIARLSATNSAAIATTPSAPTSSSATGASRGTSAASASSAVSPTKKKVEKAQANKGKAKLAPKKGKAAKDDSKGTGAGSVRCFWKPAEDRILLTKLTQIKVDMQMDGANFKEKHYLQAANEVNAKHKGSARTSKQAQTRWKTLKSTFGPFRRVVRRSGFSWDSENNMIDASDDLWETLAEEDAAAAELRDKVFEFYEEVDAIVEGGIANGEFALDPGAKASKNEKEEDSGTDEDSSDSPASDGEEVEGTHEDSDGQTGGEGK</sequence>
<proteinExistence type="predicted"/>
<gene>
    <name evidence="3" type="ORF">JKILLFL_G9098</name>
</gene>
<dbReference type="Pfam" id="PF12776">
    <property type="entry name" value="Myb_DNA-bind_3"/>
    <property type="match status" value="1"/>
</dbReference>
<dbReference type="EMBL" id="CAJHJF010003243">
    <property type="protein sequence ID" value="CAD6933786.1"/>
    <property type="molecule type" value="Genomic_DNA"/>
</dbReference>
<feature type="compositionally biased region" description="Low complexity" evidence="1">
    <location>
        <begin position="41"/>
        <end position="71"/>
    </location>
</feature>
<feature type="domain" description="Myb/SANT-like" evidence="2">
    <location>
        <begin position="112"/>
        <end position="204"/>
    </location>
</feature>
<evidence type="ECO:0000313" key="4">
    <source>
        <dbReference type="Proteomes" id="UP000836404"/>
    </source>
</evidence>
<accession>A0A9N8QE67</accession>
<name>A0A9N8QE67_9BASI</name>
<feature type="non-terminal residue" evidence="3">
    <location>
        <position position="1"/>
    </location>
</feature>
<feature type="region of interest" description="Disordered" evidence="1">
    <location>
        <begin position="41"/>
        <end position="106"/>
    </location>
</feature>
<organism evidence="3 4">
    <name type="scientific">Tilletia laevis</name>
    <dbReference type="NCBI Taxonomy" id="157183"/>
    <lineage>
        <taxon>Eukaryota</taxon>
        <taxon>Fungi</taxon>
        <taxon>Dikarya</taxon>
        <taxon>Basidiomycota</taxon>
        <taxon>Ustilaginomycotina</taxon>
        <taxon>Exobasidiomycetes</taxon>
        <taxon>Tilletiales</taxon>
        <taxon>Tilletiaceae</taxon>
        <taxon>Tilletia</taxon>
    </lineage>
</organism>
<keyword evidence="4" id="KW-1185">Reference proteome</keyword>
<evidence type="ECO:0000313" key="3">
    <source>
        <dbReference type="EMBL" id="CAD6933786.1"/>
    </source>
</evidence>
<comment type="caution">
    <text evidence="3">The sequence shown here is derived from an EMBL/GenBank/DDBJ whole genome shotgun (WGS) entry which is preliminary data.</text>
</comment>
<feature type="compositionally biased region" description="Acidic residues" evidence="1">
    <location>
        <begin position="254"/>
        <end position="274"/>
    </location>
</feature>
<dbReference type="AlphaFoldDB" id="A0A9N8QE67"/>
<dbReference type="PANTHER" id="PTHR46929">
    <property type="entry name" value="EXPRESSED PROTEIN"/>
    <property type="match status" value="1"/>
</dbReference>
<dbReference type="Proteomes" id="UP000836404">
    <property type="component" value="Unassembled WGS sequence"/>
</dbReference>
<evidence type="ECO:0000259" key="2">
    <source>
        <dbReference type="Pfam" id="PF12776"/>
    </source>
</evidence>
<dbReference type="PANTHER" id="PTHR46929:SF3">
    <property type="entry name" value="MYB_SANT-LIKE DOMAIN-CONTAINING PROTEIN"/>
    <property type="match status" value="1"/>
</dbReference>
<evidence type="ECO:0000256" key="1">
    <source>
        <dbReference type="SAM" id="MobiDB-lite"/>
    </source>
</evidence>
<feature type="compositionally biased region" description="Basic residues" evidence="1">
    <location>
        <begin position="84"/>
        <end position="94"/>
    </location>
</feature>
<dbReference type="InterPro" id="IPR024752">
    <property type="entry name" value="Myb/SANT-like_dom"/>
</dbReference>
<feature type="region of interest" description="Disordered" evidence="1">
    <location>
        <begin position="238"/>
        <end position="290"/>
    </location>
</feature>